<dbReference type="EMBL" id="BAAACA010000011">
    <property type="protein sequence ID" value="GAA0590518.1"/>
    <property type="molecule type" value="Genomic_DNA"/>
</dbReference>
<sequence>MTQQRPGPFAYPDQPSAPPGRGRFRTGPRFNHLALRANSSGTGMALSYLRVRVHEYGGGVSR</sequence>
<organism evidence="2 3">
    <name type="scientific">Streptomyces crystallinus</name>
    <dbReference type="NCBI Taxonomy" id="68191"/>
    <lineage>
        <taxon>Bacteria</taxon>
        <taxon>Bacillati</taxon>
        <taxon>Actinomycetota</taxon>
        <taxon>Actinomycetes</taxon>
        <taxon>Kitasatosporales</taxon>
        <taxon>Streptomycetaceae</taxon>
        <taxon>Streptomyces</taxon>
    </lineage>
</organism>
<evidence type="ECO:0000256" key="1">
    <source>
        <dbReference type="SAM" id="MobiDB-lite"/>
    </source>
</evidence>
<dbReference type="Proteomes" id="UP001500668">
    <property type="component" value="Unassembled WGS sequence"/>
</dbReference>
<feature type="region of interest" description="Disordered" evidence="1">
    <location>
        <begin position="1"/>
        <end position="27"/>
    </location>
</feature>
<reference evidence="3" key="1">
    <citation type="journal article" date="2019" name="Int. J. Syst. Evol. Microbiol.">
        <title>The Global Catalogue of Microorganisms (GCM) 10K type strain sequencing project: providing services to taxonomists for standard genome sequencing and annotation.</title>
        <authorList>
            <consortium name="The Broad Institute Genomics Platform"/>
            <consortium name="The Broad Institute Genome Sequencing Center for Infectious Disease"/>
            <person name="Wu L."/>
            <person name="Ma J."/>
        </authorList>
    </citation>
    <scope>NUCLEOTIDE SEQUENCE [LARGE SCALE GENOMIC DNA]</scope>
    <source>
        <strain evidence="3">JCM 5067</strain>
    </source>
</reference>
<protein>
    <submittedName>
        <fullName evidence="2">Uncharacterized protein</fullName>
    </submittedName>
</protein>
<evidence type="ECO:0000313" key="2">
    <source>
        <dbReference type="EMBL" id="GAA0590518.1"/>
    </source>
</evidence>
<gene>
    <name evidence="2" type="ORF">GCM10010394_19820</name>
</gene>
<evidence type="ECO:0000313" key="3">
    <source>
        <dbReference type="Proteomes" id="UP001500668"/>
    </source>
</evidence>
<comment type="caution">
    <text evidence="2">The sequence shown here is derived from an EMBL/GenBank/DDBJ whole genome shotgun (WGS) entry which is preliminary data.</text>
</comment>
<proteinExistence type="predicted"/>
<keyword evidence="3" id="KW-1185">Reference proteome</keyword>
<name>A0ABP3QGM5_9ACTN</name>
<accession>A0ABP3QGM5</accession>